<name>A0ABU9Y3S8_9SPHN</name>
<dbReference type="InterPro" id="IPR012495">
    <property type="entry name" value="TadE-like_dom"/>
</dbReference>
<evidence type="ECO:0000259" key="2">
    <source>
        <dbReference type="Pfam" id="PF07811"/>
    </source>
</evidence>
<gene>
    <name evidence="3" type="ORF">ABC974_12570</name>
</gene>
<feature type="domain" description="TadE-like" evidence="2">
    <location>
        <begin position="14"/>
        <end position="56"/>
    </location>
</feature>
<keyword evidence="4" id="KW-1185">Reference proteome</keyword>
<reference evidence="3 4" key="1">
    <citation type="submission" date="2024-05" db="EMBL/GenBank/DDBJ databases">
        <authorList>
            <person name="Liu Q."/>
            <person name="Xin Y.-H."/>
        </authorList>
    </citation>
    <scope>NUCLEOTIDE SEQUENCE [LARGE SCALE GENOMIC DNA]</scope>
    <source>
        <strain evidence="3 4">CGMCC 1.10181</strain>
    </source>
</reference>
<protein>
    <submittedName>
        <fullName evidence="3">TadE/TadG family type IV pilus assembly protein</fullName>
    </submittedName>
</protein>
<comment type="caution">
    <text evidence="3">The sequence shown here is derived from an EMBL/GenBank/DDBJ whole genome shotgun (WGS) entry which is preliminary data.</text>
</comment>
<accession>A0ABU9Y3S8</accession>
<keyword evidence="1" id="KW-1133">Transmembrane helix</keyword>
<dbReference type="Pfam" id="PF07811">
    <property type="entry name" value="TadE"/>
    <property type="match status" value="1"/>
</dbReference>
<keyword evidence="1" id="KW-0472">Membrane</keyword>
<feature type="transmembrane region" description="Helical" evidence="1">
    <location>
        <begin position="20"/>
        <end position="43"/>
    </location>
</feature>
<evidence type="ECO:0000256" key="1">
    <source>
        <dbReference type="SAM" id="Phobius"/>
    </source>
</evidence>
<dbReference type="Proteomes" id="UP001419910">
    <property type="component" value="Unassembled WGS sequence"/>
</dbReference>
<sequence length="174" mass="18361">MHRARGTLIADQRGAAILEFAFIAAPLMALLMAIVVTSTVYFAQQGLETATEATARVLMTGTAQSNGYSASQLKQAACNALPPYMKCASLMVDVQSASSFSAISTAAPTITFDSHGNVTNSFSYTPGNSGDIVIIRLMYIWNLPTGPLGFNLATLGNGQRLLVATSVARTELYS</sequence>
<organism evidence="3 4">
    <name type="scientific">Sphingomonas oligophenolica</name>
    <dbReference type="NCBI Taxonomy" id="301154"/>
    <lineage>
        <taxon>Bacteria</taxon>
        <taxon>Pseudomonadati</taxon>
        <taxon>Pseudomonadota</taxon>
        <taxon>Alphaproteobacteria</taxon>
        <taxon>Sphingomonadales</taxon>
        <taxon>Sphingomonadaceae</taxon>
        <taxon>Sphingomonas</taxon>
    </lineage>
</organism>
<keyword evidence="1" id="KW-0812">Transmembrane</keyword>
<evidence type="ECO:0000313" key="4">
    <source>
        <dbReference type="Proteomes" id="UP001419910"/>
    </source>
</evidence>
<proteinExistence type="predicted"/>
<dbReference type="EMBL" id="JBDIME010000009">
    <property type="protein sequence ID" value="MEN2790465.1"/>
    <property type="molecule type" value="Genomic_DNA"/>
</dbReference>
<evidence type="ECO:0000313" key="3">
    <source>
        <dbReference type="EMBL" id="MEN2790465.1"/>
    </source>
</evidence>
<dbReference type="RefSeq" id="WP_343889322.1">
    <property type="nucleotide sequence ID" value="NZ_BAAAEH010000021.1"/>
</dbReference>